<protein>
    <recommendedName>
        <fullName evidence="2">GTP cyclohydrolase 1 type 2 homolog</fullName>
    </recommendedName>
</protein>
<dbReference type="AlphaFoldDB" id="A0A0M6W997"/>
<organism evidence="5 6">
    <name type="scientific">Candidatus Providencia siddallii</name>
    <dbReference type="NCBI Taxonomy" id="1715285"/>
    <lineage>
        <taxon>Bacteria</taxon>
        <taxon>Pseudomonadati</taxon>
        <taxon>Pseudomonadota</taxon>
        <taxon>Gammaproteobacteria</taxon>
        <taxon>Enterobacterales</taxon>
        <taxon>Morganellaceae</taxon>
        <taxon>Providencia</taxon>
    </lineage>
</organism>
<comment type="similarity">
    <text evidence="1">Belongs to the GTP cyclohydrolase I type 2/NIF3 family.</text>
</comment>
<dbReference type="GO" id="GO:0016787">
    <property type="term" value="F:hydrolase activity"/>
    <property type="evidence" value="ECO:0007669"/>
    <property type="project" value="UniProtKB-KW"/>
</dbReference>
<keyword evidence="6" id="KW-1185">Reference proteome</keyword>
<feature type="binding site" evidence="4">
    <location>
        <position position="63"/>
    </location>
    <ligand>
        <name>a divalent metal cation</name>
        <dbReference type="ChEBI" id="CHEBI:60240"/>
        <label>1</label>
    </ligand>
</feature>
<dbReference type="Pfam" id="PF01784">
    <property type="entry name" value="DUF34_NIF3"/>
    <property type="match status" value="1"/>
</dbReference>
<evidence type="ECO:0000313" key="6">
    <source>
        <dbReference type="Proteomes" id="UP000242301"/>
    </source>
</evidence>
<dbReference type="InterPro" id="IPR002678">
    <property type="entry name" value="DUF34/NIF3"/>
</dbReference>
<dbReference type="PANTHER" id="PTHR13799:SF14">
    <property type="entry name" value="GTP CYCLOHYDROLASE 1 TYPE 2 HOMOLOG"/>
    <property type="match status" value="1"/>
</dbReference>
<dbReference type="GO" id="GO:0046872">
    <property type="term" value="F:metal ion binding"/>
    <property type="evidence" value="ECO:0007669"/>
    <property type="project" value="UniProtKB-KW"/>
</dbReference>
<dbReference type="InterPro" id="IPR036069">
    <property type="entry name" value="DUF34/NIF3_sf"/>
</dbReference>
<dbReference type="NCBIfam" id="TIGR00486">
    <property type="entry name" value="YbgI_SA1388"/>
    <property type="match status" value="1"/>
</dbReference>
<dbReference type="PANTHER" id="PTHR13799">
    <property type="entry name" value="NGG1 INTERACTING FACTOR 3"/>
    <property type="match status" value="1"/>
</dbReference>
<dbReference type="Proteomes" id="UP000242301">
    <property type="component" value="Unassembled WGS sequence"/>
</dbReference>
<dbReference type="STRING" id="1715285.SOFFGTOCOR_0570"/>
<gene>
    <name evidence="5" type="primary">ybgI</name>
    <name evidence="5" type="ORF">SOFFGTOCOR_0570</name>
</gene>
<evidence type="ECO:0000256" key="3">
    <source>
        <dbReference type="ARBA" id="ARBA00022723"/>
    </source>
</evidence>
<dbReference type="EMBL" id="CVRF01000003">
    <property type="protein sequence ID" value="CRK85972.1"/>
    <property type="molecule type" value="Genomic_DNA"/>
</dbReference>
<dbReference type="Gene3D" id="3.40.1390.30">
    <property type="entry name" value="NIF3 (NGG1p interacting factor 3)-like"/>
    <property type="match status" value="2"/>
</dbReference>
<accession>A0A0M6W997</accession>
<evidence type="ECO:0000256" key="4">
    <source>
        <dbReference type="PIRSR" id="PIRSR602678-1"/>
    </source>
</evidence>
<keyword evidence="3 4" id="KW-0479">Metal-binding</keyword>
<feature type="binding site" evidence="4">
    <location>
        <position position="101"/>
    </location>
    <ligand>
        <name>a divalent metal cation</name>
        <dbReference type="ChEBI" id="CHEBI:60240"/>
        <label>1</label>
    </ligand>
</feature>
<name>A0A0M6W997_9GAMM</name>
<feature type="binding site" evidence="4">
    <location>
        <position position="219"/>
    </location>
    <ligand>
        <name>a divalent metal cation</name>
        <dbReference type="ChEBI" id="CHEBI:60240"/>
        <label>1</label>
    </ligand>
</feature>
<dbReference type="SUPFAM" id="SSF102705">
    <property type="entry name" value="NIF3 (NGG1p interacting factor 3)-like"/>
    <property type="match status" value="1"/>
</dbReference>
<evidence type="ECO:0000256" key="2">
    <source>
        <dbReference type="ARBA" id="ARBA00022112"/>
    </source>
</evidence>
<sequence>MNNLELEKILNGLLKIHEFQDYTPNGLQVEGCFNISKIVTGVTACQVLLEIAVEKKADTIIVHHGYFWKNESSIINGIKKIRLRTLLINNINLYSYHLPLDVHYELGNNNQLSYIIGVKVYGQINQFISYGFFKEAITADMLNTRLETRLHRKILYCTGNNERKIQKVAWCTGNGQDFIYEAARFGVDAFITGGISEQSVHIAREMKIHFYSAGHHATERYGIKKLSEWLIDKYDLDVEFVDIDNIA</sequence>
<evidence type="ECO:0000256" key="1">
    <source>
        <dbReference type="ARBA" id="ARBA00006964"/>
    </source>
</evidence>
<proteinExistence type="inferred from homology"/>
<feature type="binding site" evidence="4">
    <location>
        <position position="215"/>
    </location>
    <ligand>
        <name>a divalent metal cation</name>
        <dbReference type="ChEBI" id="CHEBI:60240"/>
        <label>2</label>
    </ligand>
</feature>
<evidence type="ECO:0000313" key="5">
    <source>
        <dbReference type="EMBL" id="CRK85972.1"/>
    </source>
</evidence>
<dbReference type="FunFam" id="3.40.1390.30:FF:000002">
    <property type="entry name" value="Nif3-like dinuclear metal center protein"/>
    <property type="match status" value="1"/>
</dbReference>
<dbReference type="GO" id="GO:0005737">
    <property type="term" value="C:cytoplasm"/>
    <property type="evidence" value="ECO:0007669"/>
    <property type="project" value="TreeGrafter"/>
</dbReference>
<reference evidence="6" key="1">
    <citation type="submission" date="2015-05" db="EMBL/GenBank/DDBJ databases">
        <authorList>
            <person name="Manzano-Marin A."/>
        </authorList>
    </citation>
    <scope>NUCLEOTIDE SEQUENCE [LARGE SCALE GENOMIC DNA]</scope>
    <source>
        <strain evidence="6">officinalis</strain>
    </source>
</reference>
<keyword evidence="5" id="KW-0378">Hydrolase</keyword>
<feature type="binding site" evidence="4">
    <location>
        <position position="64"/>
    </location>
    <ligand>
        <name>a divalent metal cation</name>
        <dbReference type="ChEBI" id="CHEBI:60240"/>
        <label>2</label>
    </ligand>
</feature>